<feature type="transmembrane region" description="Helical" evidence="13">
    <location>
        <begin position="271"/>
        <end position="294"/>
    </location>
</feature>
<evidence type="ECO:0000256" key="1">
    <source>
        <dbReference type="ARBA" id="ARBA00004651"/>
    </source>
</evidence>
<dbReference type="EMBL" id="JASPKY010000022">
    <property type="protein sequence ID" value="KAK9752283.1"/>
    <property type="molecule type" value="Genomic_DNA"/>
</dbReference>
<evidence type="ECO:0000313" key="15">
    <source>
        <dbReference type="EMBL" id="KAK9752283.1"/>
    </source>
</evidence>
<feature type="region of interest" description="Disordered" evidence="14">
    <location>
        <begin position="669"/>
        <end position="720"/>
    </location>
</feature>
<evidence type="ECO:0000256" key="3">
    <source>
        <dbReference type="ARBA" id="ARBA00022448"/>
    </source>
</evidence>
<evidence type="ECO:0000256" key="13">
    <source>
        <dbReference type="RuleBase" id="RU361114"/>
    </source>
</evidence>
<dbReference type="CDD" id="cd07912">
    <property type="entry name" value="Tweety_N"/>
    <property type="match status" value="1"/>
</dbReference>
<dbReference type="Proteomes" id="UP001458880">
    <property type="component" value="Unassembled WGS sequence"/>
</dbReference>
<feature type="transmembrane region" description="Helical" evidence="13">
    <location>
        <begin position="70"/>
        <end position="92"/>
    </location>
</feature>
<keyword evidence="8 13" id="KW-0472">Membrane</keyword>
<dbReference type="PANTHER" id="PTHR12424:SF8">
    <property type="entry name" value="PROTEIN TWEETY"/>
    <property type="match status" value="1"/>
</dbReference>
<feature type="transmembrane region" description="Helical" evidence="13">
    <location>
        <begin position="112"/>
        <end position="130"/>
    </location>
</feature>
<feature type="transmembrane region" description="Helical" evidence="13">
    <location>
        <begin position="387"/>
        <end position="405"/>
    </location>
</feature>
<evidence type="ECO:0000256" key="4">
    <source>
        <dbReference type="ARBA" id="ARBA00022475"/>
    </source>
</evidence>
<keyword evidence="5 13" id="KW-0812">Transmembrane</keyword>
<dbReference type="PANTHER" id="PTHR12424">
    <property type="entry name" value="TWEETY-RELATED"/>
    <property type="match status" value="1"/>
</dbReference>
<keyword evidence="9 13" id="KW-0869">Chloride channel</keyword>
<comment type="similarity">
    <text evidence="2 13">Belongs to the tweety family.</text>
</comment>
<keyword evidence="7 13" id="KW-0406">Ion transport</keyword>
<feature type="compositionally biased region" description="Polar residues" evidence="14">
    <location>
        <begin position="669"/>
        <end position="693"/>
    </location>
</feature>
<evidence type="ECO:0000256" key="6">
    <source>
        <dbReference type="ARBA" id="ARBA00022989"/>
    </source>
</evidence>
<evidence type="ECO:0000256" key="10">
    <source>
        <dbReference type="ARBA" id="ARBA00023180"/>
    </source>
</evidence>
<feature type="region of interest" description="Disordered" evidence="14">
    <location>
        <begin position="526"/>
        <end position="644"/>
    </location>
</feature>
<evidence type="ECO:0000256" key="12">
    <source>
        <dbReference type="ARBA" id="ARBA00023303"/>
    </source>
</evidence>
<reference evidence="15 16" key="1">
    <citation type="journal article" date="2024" name="BMC Genomics">
        <title>De novo assembly and annotation of Popillia japonica's genome with initial clues to its potential as an invasive pest.</title>
        <authorList>
            <person name="Cucini C."/>
            <person name="Boschi S."/>
            <person name="Funari R."/>
            <person name="Cardaioli E."/>
            <person name="Iannotti N."/>
            <person name="Marturano G."/>
            <person name="Paoli F."/>
            <person name="Bruttini M."/>
            <person name="Carapelli A."/>
            <person name="Frati F."/>
            <person name="Nardi F."/>
        </authorList>
    </citation>
    <scope>NUCLEOTIDE SEQUENCE [LARGE SCALE GENOMIC DNA]</scope>
    <source>
        <strain evidence="15">DMR45628</strain>
    </source>
</reference>
<dbReference type="GO" id="GO:0072320">
    <property type="term" value="F:volume-sensitive chloride channel activity"/>
    <property type="evidence" value="ECO:0007669"/>
    <property type="project" value="TreeGrafter"/>
</dbReference>
<comment type="caution">
    <text evidence="13">Lacks conserved residue(s) required for the propagation of feature annotation.</text>
</comment>
<evidence type="ECO:0000256" key="5">
    <source>
        <dbReference type="ARBA" id="ARBA00022692"/>
    </source>
</evidence>
<dbReference type="InterPro" id="IPR006990">
    <property type="entry name" value="Tweety"/>
</dbReference>
<evidence type="ECO:0000256" key="8">
    <source>
        <dbReference type="ARBA" id="ARBA00023136"/>
    </source>
</evidence>
<keyword evidence="10" id="KW-0325">Glycoprotein</keyword>
<evidence type="ECO:0000256" key="11">
    <source>
        <dbReference type="ARBA" id="ARBA00023214"/>
    </source>
</evidence>
<dbReference type="AlphaFoldDB" id="A0AAW1N2U0"/>
<comment type="function">
    <text evidence="13">Probable chloride channel.</text>
</comment>
<dbReference type="GO" id="GO:0034707">
    <property type="term" value="C:chloride channel complex"/>
    <property type="evidence" value="ECO:0007669"/>
    <property type="project" value="UniProtKB-UniRule"/>
</dbReference>
<keyword evidence="11 13" id="KW-0868">Chloride</keyword>
<dbReference type="Pfam" id="PF04906">
    <property type="entry name" value="Tweety"/>
    <property type="match status" value="1"/>
</dbReference>
<keyword evidence="12 13" id="KW-0407">Ion channel</keyword>
<organism evidence="15 16">
    <name type="scientific">Popillia japonica</name>
    <name type="common">Japanese beetle</name>
    <dbReference type="NCBI Taxonomy" id="7064"/>
    <lineage>
        <taxon>Eukaryota</taxon>
        <taxon>Metazoa</taxon>
        <taxon>Ecdysozoa</taxon>
        <taxon>Arthropoda</taxon>
        <taxon>Hexapoda</taxon>
        <taxon>Insecta</taxon>
        <taxon>Pterygota</taxon>
        <taxon>Neoptera</taxon>
        <taxon>Endopterygota</taxon>
        <taxon>Coleoptera</taxon>
        <taxon>Polyphaga</taxon>
        <taxon>Scarabaeiformia</taxon>
        <taxon>Scarabaeidae</taxon>
        <taxon>Rutelinae</taxon>
        <taxon>Popillia</taxon>
    </lineage>
</organism>
<comment type="subcellular location">
    <subcellularLocation>
        <location evidence="1">Cell membrane</location>
        <topology evidence="1">Multi-pass membrane protein</topology>
    </subcellularLocation>
</comment>
<keyword evidence="16" id="KW-1185">Reference proteome</keyword>
<name>A0AAW1N2U0_POPJA</name>
<feature type="transmembrane region" description="Helical" evidence="13">
    <location>
        <begin position="417"/>
        <end position="440"/>
    </location>
</feature>
<keyword evidence="3 13" id="KW-0813">Transport</keyword>
<dbReference type="GO" id="GO:0005886">
    <property type="term" value="C:plasma membrane"/>
    <property type="evidence" value="ECO:0007669"/>
    <property type="project" value="UniProtKB-SubCell"/>
</dbReference>
<evidence type="ECO:0000313" key="16">
    <source>
        <dbReference type="Proteomes" id="UP001458880"/>
    </source>
</evidence>
<evidence type="ECO:0000256" key="2">
    <source>
        <dbReference type="ARBA" id="ARBA00009849"/>
    </source>
</evidence>
<evidence type="ECO:0000256" key="14">
    <source>
        <dbReference type="SAM" id="MobiDB-lite"/>
    </source>
</evidence>
<dbReference type="GO" id="GO:0005229">
    <property type="term" value="F:intracellularly calcium-gated chloride channel activity"/>
    <property type="evidence" value="ECO:0007669"/>
    <property type="project" value="TreeGrafter"/>
</dbReference>
<accession>A0AAW1N2U0</accession>
<keyword evidence="6 13" id="KW-1133">Transmembrane helix</keyword>
<gene>
    <name evidence="15" type="ORF">QE152_g4451</name>
</gene>
<evidence type="ECO:0000256" key="7">
    <source>
        <dbReference type="ARBA" id="ARBA00023065"/>
    </source>
</evidence>
<feature type="transmembrane region" description="Helical" evidence="13">
    <location>
        <begin position="246"/>
        <end position="264"/>
    </location>
</feature>
<sequence>MGYSSVDDAYSIPALAKILHSAVMGYSSVDDAYSIPALAKILHSLPHLNVTFYRVNNTFDYKSPVYLESLGILGSIPAAWLILTLLVLLIYLLTRCCDRKPRPLKSISALKITLAVVSVLCCAAIGLGLYGNDDLHNGISQFLAEGKQVDQLFARIRNHTQSIESHLRGVTNSHITEIKDSLDTVASGVNVTAKKQIIEWINMASGNNSLAANAADDIRRPLQSIHIAEKVDKGEYIEAIRWPTTMALLSILLMLCVVLLVGVARHNRCALIAFSVCGLLAVIASYVMASLYLATTVALADLCMAPDKFLQEQASTEVTKEILHYYTSCERARANPFTQRQREGKAAIQNMRTVLDYLKKSAIEMYPSKQLDHKFNSLLNQVKEGDMLMTSLIALVDCKALYTHYLRGARALCNVGLLGLSLMLASAVLAGLLLTALVWIDSHTWIYIRKRKDYHQVNETESFLPASAASQAIAARTLQRSQGSSFPPDTPPPSYTSAMMHNYLLEPSAPMHEAQTLIDGCDMRSAEHPGGRGGGGGAHMSHLRGHTLGRLPSHHHEPLSGPNNGKSACKEFPNFKGFKFDQKQQQQHHHQSEQHHRTANIQKFSSLGRRPLPQIPDEKHRKQPATPKVPTTISHPIETPLNPANFRSLQRGAWQDSSAAHQNLQFRSLQRGSTSGQSHSQFRSVKIQDQAQNEAAAMYSGNKSGGNSESERQLYAVTEL</sequence>
<evidence type="ECO:0000256" key="9">
    <source>
        <dbReference type="ARBA" id="ARBA00023173"/>
    </source>
</evidence>
<comment type="caution">
    <text evidence="15">The sequence shown here is derived from an EMBL/GenBank/DDBJ whole genome shotgun (WGS) entry which is preliminary data.</text>
</comment>
<proteinExistence type="inferred from homology"/>
<protein>
    <recommendedName>
        <fullName evidence="13">Protein tweety homolog</fullName>
    </recommendedName>
</protein>
<keyword evidence="4" id="KW-1003">Cell membrane</keyword>